<protein>
    <submittedName>
        <fullName evidence="1">Uncharacterized protein</fullName>
    </submittedName>
</protein>
<dbReference type="Proteomes" id="UP000614601">
    <property type="component" value="Unassembled WGS sequence"/>
</dbReference>
<name>A0A811K3X2_9BILA</name>
<proteinExistence type="predicted"/>
<sequence length="74" mass="8234">MRIRHRAAEAAAQCRLLSDSAEAETYTQKCTLLCPLQLRTSRRRNAEAAQNPGRHSERLAPLPLDYGDTLLSGL</sequence>
<evidence type="ECO:0000313" key="1">
    <source>
        <dbReference type="EMBL" id="CAD5210393.1"/>
    </source>
</evidence>
<accession>A0A811K3X2</accession>
<dbReference type="Proteomes" id="UP000783686">
    <property type="component" value="Unassembled WGS sequence"/>
</dbReference>
<dbReference type="AlphaFoldDB" id="A0A811K3X2"/>
<evidence type="ECO:0000313" key="2">
    <source>
        <dbReference type="Proteomes" id="UP000614601"/>
    </source>
</evidence>
<dbReference type="EMBL" id="CAJFDH010000002">
    <property type="protein sequence ID" value="CAD5210393.1"/>
    <property type="molecule type" value="Genomic_DNA"/>
</dbReference>
<reference evidence="1" key="1">
    <citation type="submission" date="2020-09" db="EMBL/GenBank/DDBJ databases">
        <authorList>
            <person name="Kikuchi T."/>
        </authorList>
    </citation>
    <scope>NUCLEOTIDE SEQUENCE</scope>
    <source>
        <strain evidence="1">SH1</strain>
    </source>
</reference>
<comment type="caution">
    <text evidence="1">The sequence shown here is derived from an EMBL/GenBank/DDBJ whole genome shotgun (WGS) entry which is preliminary data.</text>
</comment>
<dbReference type="EMBL" id="CAJFCW020000002">
    <property type="protein sequence ID" value="CAG9091249.1"/>
    <property type="molecule type" value="Genomic_DNA"/>
</dbReference>
<keyword evidence="2" id="KW-1185">Reference proteome</keyword>
<gene>
    <name evidence="1" type="ORF">BOKJ2_LOCUS3165</name>
</gene>
<organism evidence="1 2">
    <name type="scientific">Bursaphelenchus okinawaensis</name>
    <dbReference type="NCBI Taxonomy" id="465554"/>
    <lineage>
        <taxon>Eukaryota</taxon>
        <taxon>Metazoa</taxon>
        <taxon>Ecdysozoa</taxon>
        <taxon>Nematoda</taxon>
        <taxon>Chromadorea</taxon>
        <taxon>Rhabditida</taxon>
        <taxon>Tylenchina</taxon>
        <taxon>Tylenchomorpha</taxon>
        <taxon>Aphelenchoidea</taxon>
        <taxon>Aphelenchoididae</taxon>
        <taxon>Bursaphelenchus</taxon>
    </lineage>
</organism>